<proteinExistence type="predicted"/>
<keyword evidence="5" id="KW-0812">Transmembrane</keyword>
<keyword evidence="8" id="KW-1185">Reference proteome</keyword>
<keyword evidence="5" id="KW-1133">Transmembrane helix</keyword>
<dbReference type="RefSeq" id="WP_282717998.1">
    <property type="nucleotide sequence ID" value="NZ_JASCRY010000006.1"/>
</dbReference>
<evidence type="ECO:0000256" key="1">
    <source>
        <dbReference type="ARBA" id="ARBA00022679"/>
    </source>
</evidence>
<dbReference type="PANTHER" id="PTHR24421:SF60">
    <property type="entry name" value="SENSOR HISTIDINE KINASE COMP"/>
    <property type="match status" value="1"/>
</dbReference>
<organism evidence="7 8">
    <name type="scientific">Flavobacterium yafengii</name>
    <dbReference type="NCBI Taxonomy" id="3041253"/>
    <lineage>
        <taxon>Bacteria</taxon>
        <taxon>Pseudomonadati</taxon>
        <taxon>Bacteroidota</taxon>
        <taxon>Flavobacteriia</taxon>
        <taxon>Flavobacteriales</taxon>
        <taxon>Flavobacteriaceae</taxon>
        <taxon>Flavobacterium</taxon>
    </lineage>
</organism>
<keyword evidence="5" id="KW-0472">Membrane</keyword>
<sequence length="558" mass="64435">MSFFLILHSCEKKTLNNPEKKHNTAEIDRLINLGDKFFEKSEYDSSYYYFNKAKSACNEKKDVSKIIYSISNLATIQQNQGDYSGSETTAMEAIPFLEKTTNPKYKWNIYTIIGINYLYAYDYENALYYYNKALNLKTDELRKSDIKNNIAVIYMEKEDYNLAIRILQPLSLKKEVINNSEAFSRVIDNLGYSYFKVGNSKALAYLNQSLEIKVKKKDDWGLIGSYYHLSEFYQKSNPNLATDYALMTYKKATKLKNIEGQLLSLKLLIELNTGNKSKEYSLKYLDINDSITKVRQKAKNQFAKIKYDSKKEKEENLKLKAQKVLESEHQKKRNLILYLVVGIITVISISITNLLLARNKREKIKASYTTEIRIAKKLHDELANDVYHTMAFAETQDLSTNHNKEILISNLDTIYSRTRNISRENNSMETGPLFISDLKEMMSGFNTPEVNVITNGMDSINWMALDNNKKIIIYRVIQELLVNMKKHSKCSLVVLTLKKTKNKLQIDYTDNGVGATLEQLNLKNGLQNVENRIQAIKGIITFDTKSNKGFKVQFIIPI</sequence>
<dbReference type="SUPFAM" id="SSF48452">
    <property type="entry name" value="TPR-like"/>
    <property type="match status" value="1"/>
</dbReference>
<dbReference type="PANTHER" id="PTHR24421">
    <property type="entry name" value="NITRATE/NITRITE SENSOR PROTEIN NARX-RELATED"/>
    <property type="match status" value="1"/>
</dbReference>
<evidence type="ECO:0000313" key="8">
    <source>
        <dbReference type="Proteomes" id="UP001228643"/>
    </source>
</evidence>
<dbReference type="Pfam" id="PF02518">
    <property type="entry name" value="HATPase_c"/>
    <property type="match status" value="1"/>
</dbReference>
<name>A0AAW6TNS6_9FLAO</name>
<dbReference type="GO" id="GO:0000160">
    <property type="term" value="P:phosphorelay signal transduction system"/>
    <property type="evidence" value="ECO:0007669"/>
    <property type="project" value="UniProtKB-KW"/>
</dbReference>
<keyword evidence="1" id="KW-0808">Transferase</keyword>
<dbReference type="SUPFAM" id="SSF55874">
    <property type="entry name" value="ATPase domain of HSP90 chaperone/DNA topoisomerase II/histidine kinase"/>
    <property type="match status" value="1"/>
</dbReference>
<evidence type="ECO:0000256" key="4">
    <source>
        <dbReference type="PROSITE-ProRule" id="PRU00339"/>
    </source>
</evidence>
<evidence type="ECO:0000256" key="3">
    <source>
        <dbReference type="ARBA" id="ARBA00023012"/>
    </source>
</evidence>
<dbReference type="Gene3D" id="1.25.40.10">
    <property type="entry name" value="Tetratricopeptide repeat domain"/>
    <property type="match status" value="2"/>
</dbReference>
<dbReference type="InterPro" id="IPR036890">
    <property type="entry name" value="HATPase_C_sf"/>
</dbReference>
<keyword evidence="7" id="KW-0067">ATP-binding</keyword>
<dbReference type="GO" id="GO:0005524">
    <property type="term" value="F:ATP binding"/>
    <property type="evidence" value="ECO:0007669"/>
    <property type="project" value="UniProtKB-KW"/>
</dbReference>
<dbReference type="GO" id="GO:0016301">
    <property type="term" value="F:kinase activity"/>
    <property type="evidence" value="ECO:0007669"/>
    <property type="project" value="UniProtKB-KW"/>
</dbReference>
<keyword evidence="2" id="KW-0418">Kinase</keyword>
<evidence type="ECO:0000256" key="2">
    <source>
        <dbReference type="ARBA" id="ARBA00022777"/>
    </source>
</evidence>
<gene>
    <name evidence="7" type="ORF">QLS97_15750</name>
</gene>
<dbReference type="AlphaFoldDB" id="A0AAW6TNS6"/>
<feature type="transmembrane region" description="Helical" evidence="5">
    <location>
        <begin position="335"/>
        <end position="356"/>
    </location>
</feature>
<feature type="domain" description="Histidine kinase/HSP90-like ATPase" evidence="6">
    <location>
        <begin position="471"/>
        <end position="557"/>
    </location>
</feature>
<evidence type="ECO:0000259" key="6">
    <source>
        <dbReference type="Pfam" id="PF02518"/>
    </source>
</evidence>
<reference evidence="7 8" key="1">
    <citation type="submission" date="2023-04" db="EMBL/GenBank/DDBJ databases">
        <title>Two novel species of Flavobacterium.</title>
        <authorList>
            <person name="Liu Q."/>
            <person name="Xin Y.-H."/>
        </authorList>
    </citation>
    <scope>NUCLEOTIDE SEQUENCE [LARGE SCALE GENOMIC DNA]</scope>
    <source>
        <strain evidence="7 8">LB2P87</strain>
    </source>
</reference>
<dbReference type="EMBL" id="JASCRY010000006">
    <property type="protein sequence ID" value="MDI5951109.1"/>
    <property type="molecule type" value="Genomic_DNA"/>
</dbReference>
<keyword evidence="4" id="KW-0802">TPR repeat</keyword>
<comment type="caution">
    <text evidence="7">The sequence shown here is derived from an EMBL/GenBank/DDBJ whole genome shotgun (WGS) entry which is preliminary data.</text>
</comment>
<dbReference type="Gene3D" id="3.30.565.10">
    <property type="entry name" value="Histidine kinase-like ATPase, C-terminal domain"/>
    <property type="match status" value="1"/>
</dbReference>
<accession>A0AAW6TNS6</accession>
<dbReference type="InterPro" id="IPR011990">
    <property type="entry name" value="TPR-like_helical_dom_sf"/>
</dbReference>
<protein>
    <submittedName>
        <fullName evidence="7">ATP-binding protein</fullName>
    </submittedName>
</protein>
<feature type="repeat" description="TPR" evidence="4">
    <location>
        <begin position="107"/>
        <end position="140"/>
    </location>
</feature>
<dbReference type="PROSITE" id="PS50005">
    <property type="entry name" value="TPR"/>
    <property type="match status" value="1"/>
</dbReference>
<dbReference type="InterPro" id="IPR019734">
    <property type="entry name" value="TPR_rpt"/>
</dbReference>
<evidence type="ECO:0000256" key="5">
    <source>
        <dbReference type="SAM" id="Phobius"/>
    </source>
</evidence>
<dbReference type="InterPro" id="IPR050482">
    <property type="entry name" value="Sensor_HK_TwoCompSys"/>
</dbReference>
<dbReference type="InterPro" id="IPR003594">
    <property type="entry name" value="HATPase_dom"/>
</dbReference>
<dbReference type="Proteomes" id="UP001228643">
    <property type="component" value="Unassembled WGS sequence"/>
</dbReference>
<keyword evidence="7" id="KW-0547">Nucleotide-binding</keyword>
<evidence type="ECO:0000313" key="7">
    <source>
        <dbReference type="EMBL" id="MDI5951109.1"/>
    </source>
</evidence>
<keyword evidence="3" id="KW-0902">Two-component regulatory system</keyword>